<dbReference type="EMBL" id="JAUSTT010000026">
    <property type="protein sequence ID" value="MDQ0177736.1"/>
    <property type="molecule type" value="Genomic_DNA"/>
</dbReference>
<dbReference type="Proteomes" id="UP001223586">
    <property type="component" value="Unassembled WGS sequence"/>
</dbReference>
<comment type="caution">
    <text evidence="1">The sequence shown here is derived from an EMBL/GenBank/DDBJ whole genome shotgun (WGS) entry which is preliminary data.</text>
</comment>
<evidence type="ECO:0000313" key="2">
    <source>
        <dbReference type="Proteomes" id="UP001223586"/>
    </source>
</evidence>
<evidence type="ECO:0008006" key="3">
    <source>
        <dbReference type="Google" id="ProtNLM"/>
    </source>
</evidence>
<dbReference type="RefSeq" id="WP_307231993.1">
    <property type="nucleotide sequence ID" value="NZ_JAUSTT010000026.1"/>
</dbReference>
<proteinExistence type="predicted"/>
<sequence length="136" mass="15674">MFNSLNYNLSRRNQQNLETLATKVIVFTFPERIQAGRSLPEIRFPYRGVTSNLTFTSQDKLEREFSLQVQKINEESYRQGRSDWQLISHVILPEGAKFGQVPVTEEVNKGDIFRVFFTEGGLKGITIELSIVLDFV</sequence>
<protein>
    <recommendedName>
        <fullName evidence="3">Phage portal protein</fullName>
    </recommendedName>
</protein>
<evidence type="ECO:0000313" key="1">
    <source>
        <dbReference type="EMBL" id="MDQ0177736.1"/>
    </source>
</evidence>
<gene>
    <name evidence="1" type="ORF">J2S08_003617</name>
</gene>
<organism evidence="1 2">
    <name type="scientific">Bacillus chungangensis</name>
    <dbReference type="NCBI Taxonomy" id="587633"/>
    <lineage>
        <taxon>Bacteria</taxon>
        <taxon>Bacillati</taxon>
        <taxon>Bacillota</taxon>
        <taxon>Bacilli</taxon>
        <taxon>Bacillales</taxon>
        <taxon>Bacillaceae</taxon>
        <taxon>Bacillus</taxon>
    </lineage>
</organism>
<accession>A0ABT9WX21</accession>
<keyword evidence="2" id="KW-1185">Reference proteome</keyword>
<name>A0ABT9WX21_9BACI</name>
<reference evidence="1 2" key="1">
    <citation type="submission" date="2023-07" db="EMBL/GenBank/DDBJ databases">
        <title>Genomic Encyclopedia of Type Strains, Phase IV (KMG-IV): sequencing the most valuable type-strain genomes for metagenomic binning, comparative biology and taxonomic classification.</title>
        <authorList>
            <person name="Goeker M."/>
        </authorList>
    </citation>
    <scope>NUCLEOTIDE SEQUENCE [LARGE SCALE GENOMIC DNA]</scope>
    <source>
        <strain evidence="1 2">DSM 23837</strain>
    </source>
</reference>